<accession>A0A934NEN5</accession>
<dbReference type="EMBL" id="JAEKNQ010000051">
    <property type="protein sequence ID" value="MBJ7604084.1"/>
    <property type="molecule type" value="Genomic_DNA"/>
</dbReference>
<evidence type="ECO:0000313" key="13">
    <source>
        <dbReference type="Proteomes" id="UP000620075"/>
    </source>
</evidence>
<organism evidence="12 13">
    <name type="scientific">Candidatus Dormiibacter inghamiae</name>
    <dbReference type="NCBI Taxonomy" id="3127013"/>
    <lineage>
        <taxon>Bacteria</taxon>
        <taxon>Bacillati</taxon>
        <taxon>Candidatus Dormiibacterota</taxon>
        <taxon>Candidatus Dormibacteria</taxon>
        <taxon>Candidatus Dormibacterales</taxon>
        <taxon>Candidatus Dormibacteraceae</taxon>
        <taxon>Candidatus Dormiibacter</taxon>
    </lineage>
</organism>
<gene>
    <name evidence="9 12" type="primary">lspA</name>
    <name evidence="12" type="ORF">JF888_12965</name>
</gene>
<comment type="caution">
    <text evidence="9">Lacks conserved residue(s) required for the propagation of feature annotation.</text>
</comment>
<feature type="transmembrane region" description="Helical" evidence="9">
    <location>
        <begin position="60"/>
        <end position="80"/>
    </location>
</feature>
<keyword evidence="3 9" id="KW-0645">Protease</keyword>
<evidence type="ECO:0000256" key="1">
    <source>
        <dbReference type="ARBA" id="ARBA00006139"/>
    </source>
</evidence>
<dbReference type="AlphaFoldDB" id="A0A934NEN5"/>
<dbReference type="GO" id="GO:0005886">
    <property type="term" value="C:plasma membrane"/>
    <property type="evidence" value="ECO:0007669"/>
    <property type="project" value="UniProtKB-SubCell"/>
</dbReference>
<dbReference type="Proteomes" id="UP000620075">
    <property type="component" value="Unassembled WGS sequence"/>
</dbReference>
<dbReference type="GO" id="GO:0004190">
    <property type="term" value="F:aspartic-type endopeptidase activity"/>
    <property type="evidence" value="ECO:0007669"/>
    <property type="project" value="UniProtKB-UniRule"/>
</dbReference>
<evidence type="ECO:0000256" key="10">
    <source>
        <dbReference type="RuleBase" id="RU000594"/>
    </source>
</evidence>
<dbReference type="RefSeq" id="WP_338181124.1">
    <property type="nucleotide sequence ID" value="NZ_JAEKNQ010000051.1"/>
</dbReference>
<evidence type="ECO:0000256" key="11">
    <source>
        <dbReference type="RuleBase" id="RU004181"/>
    </source>
</evidence>
<dbReference type="PANTHER" id="PTHR33695">
    <property type="entry name" value="LIPOPROTEIN SIGNAL PEPTIDASE"/>
    <property type="match status" value="1"/>
</dbReference>
<feature type="transmembrane region" description="Helical" evidence="9">
    <location>
        <begin position="87"/>
        <end position="104"/>
    </location>
</feature>
<dbReference type="NCBIfam" id="TIGR00077">
    <property type="entry name" value="lspA"/>
    <property type="match status" value="1"/>
</dbReference>
<dbReference type="GO" id="GO:0006508">
    <property type="term" value="P:proteolysis"/>
    <property type="evidence" value="ECO:0007669"/>
    <property type="project" value="UniProtKB-KW"/>
</dbReference>
<dbReference type="PRINTS" id="PR00781">
    <property type="entry name" value="LIPOSIGPTASE"/>
</dbReference>
<evidence type="ECO:0000256" key="5">
    <source>
        <dbReference type="ARBA" id="ARBA00022750"/>
    </source>
</evidence>
<dbReference type="HAMAP" id="MF_00161">
    <property type="entry name" value="LspA"/>
    <property type="match status" value="1"/>
</dbReference>
<feature type="transmembrane region" description="Helical" evidence="9">
    <location>
        <begin position="124"/>
        <end position="143"/>
    </location>
</feature>
<feature type="active site" evidence="9">
    <location>
        <position position="128"/>
    </location>
</feature>
<keyword evidence="7 9" id="KW-1133">Transmembrane helix</keyword>
<evidence type="ECO:0000256" key="6">
    <source>
        <dbReference type="ARBA" id="ARBA00022801"/>
    </source>
</evidence>
<keyword evidence="4 9" id="KW-0812">Transmembrane</keyword>
<evidence type="ECO:0000256" key="8">
    <source>
        <dbReference type="ARBA" id="ARBA00023136"/>
    </source>
</evidence>
<comment type="subcellular location">
    <subcellularLocation>
        <location evidence="9">Cell membrane</location>
        <topology evidence="9">Multi-pass membrane protein</topology>
    </subcellularLocation>
</comment>
<evidence type="ECO:0000256" key="3">
    <source>
        <dbReference type="ARBA" id="ARBA00022670"/>
    </source>
</evidence>
<dbReference type="Pfam" id="PF01252">
    <property type="entry name" value="Peptidase_A8"/>
    <property type="match status" value="1"/>
</dbReference>
<dbReference type="PANTHER" id="PTHR33695:SF1">
    <property type="entry name" value="LIPOPROTEIN SIGNAL PEPTIDASE"/>
    <property type="match status" value="1"/>
</dbReference>
<proteinExistence type="inferred from homology"/>
<dbReference type="PROSITE" id="PS00855">
    <property type="entry name" value="SPASE_II"/>
    <property type="match status" value="1"/>
</dbReference>
<sequence length="149" mass="15289">MSSGRVLFAVVAVVVLAVDRVTKGLVTANVTPGTALTAGPGVQIVNTHNSGAAFSLAPNATLFFLVASLVVAAGLLYYIVRNPVGSALGGTLGLVMGGALGNGYDRLVHGTVTDFIAVSFWPVFNIADSAITLGVLLLLFGYLRRQRSA</sequence>
<comment type="similarity">
    <text evidence="1 9 11">Belongs to the peptidase A8 family.</text>
</comment>
<evidence type="ECO:0000256" key="4">
    <source>
        <dbReference type="ARBA" id="ARBA00022692"/>
    </source>
</evidence>
<evidence type="ECO:0000256" key="9">
    <source>
        <dbReference type="HAMAP-Rule" id="MF_00161"/>
    </source>
</evidence>
<protein>
    <recommendedName>
        <fullName evidence="9">Lipoprotein signal peptidase</fullName>
        <ecNumber evidence="9">3.4.23.36</ecNumber>
    </recommendedName>
    <alternativeName>
        <fullName evidence="9">Prolipoprotein signal peptidase</fullName>
    </alternativeName>
    <alternativeName>
        <fullName evidence="9">Signal peptidase II</fullName>
        <shortName evidence="9">SPase II</shortName>
    </alternativeName>
</protein>
<comment type="function">
    <text evidence="9 10">This protein specifically catalyzes the removal of signal peptides from prolipoproteins.</text>
</comment>
<evidence type="ECO:0000256" key="7">
    <source>
        <dbReference type="ARBA" id="ARBA00022989"/>
    </source>
</evidence>
<dbReference type="InterPro" id="IPR001872">
    <property type="entry name" value="Peptidase_A8"/>
</dbReference>
<name>A0A934NEN5_9BACT</name>
<dbReference type="EC" id="3.4.23.36" evidence="9"/>
<comment type="catalytic activity">
    <reaction evidence="9 10">
        <text>Release of signal peptides from bacterial membrane prolipoproteins. Hydrolyzes -Xaa-Yaa-Zaa-|-(S,diacylglyceryl)Cys-, in which Xaa is hydrophobic (preferably Leu), and Yaa (Ala or Ser) and Zaa (Gly or Ala) have small, neutral side chains.</text>
        <dbReference type="EC" id="3.4.23.36"/>
    </reaction>
</comment>
<keyword evidence="6 9" id="KW-0378">Hydrolase</keyword>
<comment type="caution">
    <text evidence="12">The sequence shown here is derived from an EMBL/GenBank/DDBJ whole genome shotgun (WGS) entry which is preliminary data.</text>
</comment>
<comment type="pathway">
    <text evidence="9">Protein modification; lipoprotein biosynthesis (signal peptide cleavage).</text>
</comment>
<evidence type="ECO:0000256" key="2">
    <source>
        <dbReference type="ARBA" id="ARBA00022475"/>
    </source>
</evidence>
<evidence type="ECO:0000313" key="12">
    <source>
        <dbReference type="EMBL" id="MBJ7604084.1"/>
    </source>
</evidence>
<keyword evidence="2 9" id="KW-1003">Cell membrane</keyword>
<keyword evidence="8 9" id="KW-0472">Membrane</keyword>
<feature type="active site" evidence="9">
    <location>
        <position position="114"/>
    </location>
</feature>
<reference evidence="12 13" key="1">
    <citation type="submission" date="2020-10" db="EMBL/GenBank/DDBJ databases">
        <title>Ca. Dormibacterota MAGs.</title>
        <authorList>
            <person name="Montgomery K."/>
        </authorList>
    </citation>
    <scope>NUCLEOTIDE SEQUENCE [LARGE SCALE GENOMIC DNA]</scope>
    <source>
        <strain evidence="12">SC8811_S16_3</strain>
    </source>
</reference>
<keyword evidence="5 9" id="KW-0064">Aspartyl protease</keyword>